<evidence type="ECO:0000313" key="4">
    <source>
        <dbReference type="EMBL" id="BAL54201.1"/>
    </source>
</evidence>
<feature type="domain" description="SpoVR protein-like N-terminal" evidence="2">
    <location>
        <begin position="18"/>
        <end position="436"/>
    </location>
</feature>
<protein>
    <submittedName>
        <fullName evidence="4">Hypothetical conserved protein</fullName>
    </submittedName>
</protein>
<evidence type="ECO:0000259" key="3">
    <source>
        <dbReference type="Pfam" id="PF24755"/>
    </source>
</evidence>
<sequence>MQDTMSLLNTPYDTSLTPELRAIQEEIEGYAREFGLDFFEVIFELLDADDLNAVAAYGGFPTRYPHWSFGMAYEELKKTYDYGLAKIYELVINNDPCYAYLMRSNNVVDQKLVMAHVYGHCDFFKNNAFFAHTNRKMMEEMANHGARIRRYMEKYGEDEVEAFLDKCKSIEDLIDIHSVAIKRREEQARFDFEASKDDEPIPVTRFKTKPYLDPYINPEELLKAEEEQKRKEREARSKNFPEQPERDVLWFLMQYAPLRPWQRDVLGIIREEAYYFAPQAQTKIMNEGWATYVHSTIMTKRALKPSEVIDYCDHHSGTVASHGPRLNPYKLGLELFRDIEFRWNTGRFGKEYEECDDLEKKRNWDLGLGLGRQKIFEVRRTHNDITFIDEFLTPEFCVAHKYFTYAWSEQAGTFVIESREFRKIKQRLLFNLTNFGKPIICVVDGNYRNRGELLLRHEYNGVDLRLDHAIATLANIQALWTRPVHLQTVVEGKPTLICHDGAEHSMKPLGDSDDPRRNAPAKSR</sequence>
<dbReference type="InterPro" id="IPR057008">
    <property type="entry name" value="SpoVR-like_C"/>
</dbReference>
<reference evidence="4" key="1">
    <citation type="journal article" date="2005" name="Environ. Microbiol.">
        <title>Genetic and functional properties of uncultivated thermophilic crenarchaeotes from a subsurface gold mine as revealed by analysis of genome fragments.</title>
        <authorList>
            <person name="Nunoura T."/>
            <person name="Hirayama H."/>
            <person name="Takami H."/>
            <person name="Oida H."/>
            <person name="Nishi S."/>
            <person name="Shimamura S."/>
            <person name="Suzuki Y."/>
            <person name="Inagaki F."/>
            <person name="Takai K."/>
            <person name="Nealson K.H."/>
            <person name="Horikoshi K."/>
        </authorList>
    </citation>
    <scope>NUCLEOTIDE SEQUENCE</scope>
</reference>
<dbReference type="Pfam" id="PF24755">
    <property type="entry name" value="SpoVR_C"/>
    <property type="match status" value="1"/>
</dbReference>
<dbReference type="InterPro" id="IPR007390">
    <property type="entry name" value="Spore_V_R"/>
</dbReference>
<evidence type="ECO:0000256" key="1">
    <source>
        <dbReference type="SAM" id="MobiDB-lite"/>
    </source>
</evidence>
<dbReference type="EMBL" id="AP011680">
    <property type="protein sequence ID" value="BAL54201.1"/>
    <property type="molecule type" value="Genomic_DNA"/>
</dbReference>
<feature type="domain" description="SpoVR-like C-terminal" evidence="3">
    <location>
        <begin position="438"/>
        <end position="489"/>
    </location>
</feature>
<dbReference type="AlphaFoldDB" id="H5SDG5"/>
<dbReference type="PANTHER" id="PTHR30029">
    <property type="entry name" value="STAGE V SPORULATION PROTEIN R"/>
    <property type="match status" value="1"/>
</dbReference>
<dbReference type="PANTHER" id="PTHR30029:SF2">
    <property type="entry name" value="STAGE V SPORULATION PROTEIN R"/>
    <property type="match status" value="1"/>
</dbReference>
<reference evidence="4" key="2">
    <citation type="journal article" date="2012" name="PLoS ONE">
        <title>A Deeply Branching Thermophilic Bacterium with an Ancient Acetyl-CoA Pathway Dominates a Subsurface Ecosystem.</title>
        <authorList>
            <person name="Takami H."/>
            <person name="Noguchi H."/>
            <person name="Takaki Y."/>
            <person name="Uchiyama I."/>
            <person name="Toyoda A."/>
            <person name="Nishi S."/>
            <person name="Chee G.-J."/>
            <person name="Arai W."/>
            <person name="Nunoura T."/>
            <person name="Itoh T."/>
            <person name="Hattori M."/>
            <person name="Takai K."/>
        </authorList>
    </citation>
    <scope>NUCLEOTIDE SEQUENCE</scope>
</reference>
<gene>
    <name evidence="4" type="ORF">HGMM_F13D05C23</name>
</gene>
<proteinExistence type="predicted"/>
<evidence type="ECO:0000259" key="2">
    <source>
        <dbReference type="Pfam" id="PF04293"/>
    </source>
</evidence>
<dbReference type="Pfam" id="PF04293">
    <property type="entry name" value="SpoVR"/>
    <property type="match status" value="1"/>
</dbReference>
<accession>H5SDG5</accession>
<feature type="region of interest" description="Disordered" evidence="1">
    <location>
        <begin position="501"/>
        <end position="524"/>
    </location>
</feature>
<organism evidence="4">
    <name type="scientific">uncultured Planctomycetota bacterium</name>
    <dbReference type="NCBI Taxonomy" id="120965"/>
    <lineage>
        <taxon>Bacteria</taxon>
        <taxon>Pseudomonadati</taxon>
        <taxon>Planctomycetota</taxon>
        <taxon>environmental samples</taxon>
    </lineage>
</organism>
<dbReference type="InterPro" id="IPR056174">
    <property type="entry name" value="SpoVR_N"/>
</dbReference>
<name>H5SDG5_9BACT</name>